<dbReference type="PROSITE" id="PS51352">
    <property type="entry name" value="THIOREDOXIN_2"/>
    <property type="match status" value="1"/>
</dbReference>
<evidence type="ECO:0000256" key="2">
    <source>
        <dbReference type="ARBA" id="ARBA00022729"/>
    </source>
</evidence>
<evidence type="ECO:0000256" key="6">
    <source>
        <dbReference type="SAM" id="Phobius"/>
    </source>
</evidence>
<dbReference type="Proteomes" id="UP000179106">
    <property type="component" value="Unassembled WGS sequence"/>
</dbReference>
<evidence type="ECO:0000256" key="5">
    <source>
        <dbReference type="ARBA" id="ARBA00023284"/>
    </source>
</evidence>
<dbReference type="InterPro" id="IPR012336">
    <property type="entry name" value="Thioredoxin-like_fold"/>
</dbReference>
<evidence type="ECO:0000256" key="3">
    <source>
        <dbReference type="ARBA" id="ARBA00023002"/>
    </source>
</evidence>
<evidence type="ECO:0000313" key="9">
    <source>
        <dbReference type="Proteomes" id="UP000179106"/>
    </source>
</evidence>
<dbReference type="InterPro" id="IPR036249">
    <property type="entry name" value="Thioredoxin-like_sf"/>
</dbReference>
<evidence type="ECO:0000313" key="8">
    <source>
        <dbReference type="EMBL" id="OGZ53670.1"/>
    </source>
</evidence>
<dbReference type="GO" id="GO:0016491">
    <property type="term" value="F:oxidoreductase activity"/>
    <property type="evidence" value="ECO:0007669"/>
    <property type="project" value="UniProtKB-KW"/>
</dbReference>
<name>A0A1G2GU87_9BACT</name>
<dbReference type="InterPro" id="IPR013766">
    <property type="entry name" value="Thioredoxin_domain"/>
</dbReference>
<comment type="caution">
    <text evidence="8">The sequence shown here is derived from an EMBL/GenBank/DDBJ whole genome shotgun (WGS) entry which is preliminary data.</text>
</comment>
<keyword evidence="6" id="KW-0812">Transmembrane</keyword>
<keyword evidence="5" id="KW-0676">Redox-active center</keyword>
<protein>
    <recommendedName>
        <fullName evidence="7">Thioredoxin domain-containing protein</fullName>
    </recommendedName>
</protein>
<dbReference type="EMBL" id="MHNW01000014">
    <property type="protein sequence ID" value="OGZ53670.1"/>
    <property type="molecule type" value="Genomic_DNA"/>
</dbReference>
<keyword evidence="3" id="KW-0560">Oxidoreductase</keyword>
<reference evidence="8 9" key="1">
    <citation type="journal article" date="2016" name="Nat. Commun.">
        <title>Thousands of microbial genomes shed light on interconnected biogeochemical processes in an aquifer system.</title>
        <authorList>
            <person name="Anantharaman K."/>
            <person name="Brown C.T."/>
            <person name="Hug L.A."/>
            <person name="Sharon I."/>
            <person name="Castelle C.J."/>
            <person name="Probst A.J."/>
            <person name="Thomas B.C."/>
            <person name="Singh A."/>
            <person name="Wilkins M.J."/>
            <person name="Karaoz U."/>
            <person name="Brodie E.L."/>
            <person name="Williams K.H."/>
            <person name="Hubbard S.S."/>
            <person name="Banfield J.F."/>
        </authorList>
    </citation>
    <scope>NUCLEOTIDE SEQUENCE [LARGE SCALE GENOMIC DNA]</scope>
</reference>
<dbReference type="AlphaFoldDB" id="A0A1G2GU87"/>
<keyword evidence="6" id="KW-1133">Transmembrane helix</keyword>
<sequence>MKKYKDIIGAVAFIGIIVAAVIFATTPKNPSANDNQAASISNVLLQSGTADAWTKGNPDAKVRLVEYSDFQCPACGAYYPIVKQIVAEFGDRISLTYRHFPLRNVHESADLAARAAEAAGNQGKFWEMHDMLFVNQTRWTFIPGVAGSAIEGYAKSLGLDIDTFKKDLNSGDTRDKVERDYQSGVAAGVNHTPTFFINGKEIPNPRSYDEFKNAILAALGDQS</sequence>
<feature type="transmembrane region" description="Helical" evidence="6">
    <location>
        <begin position="7"/>
        <end position="26"/>
    </location>
</feature>
<comment type="similarity">
    <text evidence="1">Belongs to the thioredoxin family. DsbA subfamily.</text>
</comment>
<gene>
    <name evidence="8" type="ORF">A3B25_01335</name>
</gene>
<organism evidence="8 9">
    <name type="scientific">Candidatus Ryanbacteria bacterium RIFCSPLOWO2_01_FULL_48_26</name>
    <dbReference type="NCBI Taxonomy" id="1802126"/>
    <lineage>
        <taxon>Bacteria</taxon>
        <taxon>Candidatus Ryaniibacteriota</taxon>
    </lineage>
</organism>
<dbReference type="Gene3D" id="3.40.30.10">
    <property type="entry name" value="Glutaredoxin"/>
    <property type="match status" value="1"/>
</dbReference>
<keyword evidence="2" id="KW-0732">Signal</keyword>
<dbReference type="SUPFAM" id="SSF52833">
    <property type="entry name" value="Thioredoxin-like"/>
    <property type="match status" value="1"/>
</dbReference>
<dbReference type="PANTHER" id="PTHR13887">
    <property type="entry name" value="GLUTATHIONE S-TRANSFERASE KAPPA"/>
    <property type="match status" value="1"/>
</dbReference>
<evidence type="ECO:0000256" key="1">
    <source>
        <dbReference type="ARBA" id="ARBA00005791"/>
    </source>
</evidence>
<dbReference type="Pfam" id="PF13462">
    <property type="entry name" value="Thioredoxin_4"/>
    <property type="match status" value="1"/>
</dbReference>
<keyword evidence="6" id="KW-0472">Membrane</keyword>
<keyword evidence="4" id="KW-1015">Disulfide bond</keyword>
<dbReference type="PANTHER" id="PTHR13887:SF14">
    <property type="entry name" value="DISULFIDE BOND FORMATION PROTEIN D"/>
    <property type="match status" value="1"/>
</dbReference>
<proteinExistence type="inferred from homology"/>
<feature type="domain" description="Thioredoxin" evidence="7">
    <location>
        <begin position="26"/>
        <end position="220"/>
    </location>
</feature>
<evidence type="ECO:0000259" key="7">
    <source>
        <dbReference type="PROSITE" id="PS51352"/>
    </source>
</evidence>
<evidence type="ECO:0000256" key="4">
    <source>
        <dbReference type="ARBA" id="ARBA00023157"/>
    </source>
</evidence>
<accession>A0A1G2GU87</accession>
<dbReference type="STRING" id="1802126.A3B25_01335"/>